<evidence type="ECO:0000313" key="3">
    <source>
        <dbReference type="Proteomes" id="UP001056937"/>
    </source>
</evidence>
<protein>
    <submittedName>
        <fullName evidence="2">PaaI family thioesterase</fullName>
    </submittedName>
</protein>
<reference evidence="2" key="1">
    <citation type="journal article" date="2022" name="Toxins">
        <title>Genomic Analysis of Sphingopyxis sp. USTB-05 for Biodegrading Cyanobacterial Hepatotoxins.</title>
        <authorList>
            <person name="Liu C."/>
            <person name="Xu Q."/>
            <person name="Zhao Z."/>
            <person name="Zhang H."/>
            <person name="Liu X."/>
            <person name="Yin C."/>
            <person name="Liu Y."/>
            <person name="Yan H."/>
        </authorList>
    </citation>
    <scope>NUCLEOTIDE SEQUENCE</scope>
    <source>
        <strain evidence="2">NBD5</strain>
    </source>
</reference>
<name>A0ABY4X6W7_9SPHN</name>
<organism evidence="2 3">
    <name type="scientific">Sphingomonas morindae</name>
    <dbReference type="NCBI Taxonomy" id="1541170"/>
    <lineage>
        <taxon>Bacteria</taxon>
        <taxon>Pseudomonadati</taxon>
        <taxon>Pseudomonadota</taxon>
        <taxon>Alphaproteobacteria</taxon>
        <taxon>Sphingomonadales</taxon>
        <taxon>Sphingomonadaceae</taxon>
        <taxon>Sphingomonas</taxon>
    </lineage>
</organism>
<dbReference type="RefSeq" id="WP_252166473.1">
    <property type="nucleotide sequence ID" value="NZ_CP084930.1"/>
</dbReference>
<keyword evidence="3" id="KW-1185">Reference proteome</keyword>
<evidence type="ECO:0000259" key="1">
    <source>
        <dbReference type="Pfam" id="PF03061"/>
    </source>
</evidence>
<dbReference type="SUPFAM" id="SSF54637">
    <property type="entry name" value="Thioesterase/thiol ester dehydrase-isomerase"/>
    <property type="match status" value="1"/>
</dbReference>
<evidence type="ECO:0000313" key="2">
    <source>
        <dbReference type="EMBL" id="USI72667.1"/>
    </source>
</evidence>
<dbReference type="Gene3D" id="3.10.129.10">
    <property type="entry name" value="Hotdog Thioesterase"/>
    <property type="match status" value="1"/>
</dbReference>
<feature type="domain" description="Thioesterase" evidence="1">
    <location>
        <begin position="57"/>
        <end position="126"/>
    </location>
</feature>
<dbReference type="EMBL" id="CP084930">
    <property type="protein sequence ID" value="USI72667.1"/>
    <property type="molecule type" value="Genomic_DNA"/>
</dbReference>
<dbReference type="Pfam" id="PF03061">
    <property type="entry name" value="4HBT"/>
    <property type="match status" value="1"/>
</dbReference>
<dbReference type="InterPro" id="IPR029069">
    <property type="entry name" value="HotDog_dom_sf"/>
</dbReference>
<gene>
    <name evidence="2" type="ORF">LHA26_15520</name>
</gene>
<dbReference type="InterPro" id="IPR006683">
    <property type="entry name" value="Thioestr_dom"/>
</dbReference>
<dbReference type="Proteomes" id="UP001056937">
    <property type="component" value="Chromosome 1"/>
</dbReference>
<sequence>MTDAERLAALIERVAGFGHNAALGLRPVAHGADWATLALDYRAELIGEPERAVLASGPILALMDMATSCATWIRRGGFVPQATLDFRIDYLRAARPGRTVIGRGECTRLTRRIAFVRGTAHDGDEADPIALVAGTFMSTDVP</sequence>
<dbReference type="CDD" id="cd03443">
    <property type="entry name" value="PaaI_thioesterase"/>
    <property type="match status" value="1"/>
</dbReference>
<accession>A0ABY4X6W7</accession>
<proteinExistence type="predicted"/>